<proteinExistence type="predicted"/>
<organism evidence="1 2">
    <name type="scientific">Araneus ventricosus</name>
    <name type="common">Orbweaver spider</name>
    <name type="synonym">Epeira ventricosa</name>
    <dbReference type="NCBI Taxonomy" id="182803"/>
    <lineage>
        <taxon>Eukaryota</taxon>
        <taxon>Metazoa</taxon>
        <taxon>Ecdysozoa</taxon>
        <taxon>Arthropoda</taxon>
        <taxon>Chelicerata</taxon>
        <taxon>Arachnida</taxon>
        <taxon>Araneae</taxon>
        <taxon>Araneomorphae</taxon>
        <taxon>Entelegynae</taxon>
        <taxon>Araneoidea</taxon>
        <taxon>Araneidae</taxon>
        <taxon>Araneus</taxon>
    </lineage>
</organism>
<dbReference type="Proteomes" id="UP000499080">
    <property type="component" value="Unassembled WGS sequence"/>
</dbReference>
<keyword evidence="2" id="KW-1185">Reference proteome</keyword>
<dbReference type="EMBL" id="BGPR01011464">
    <property type="protein sequence ID" value="GBN51493.1"/>
    <property type="molecule type" value="Genomic_DNA"/>
</dbReference>
<comment type="caution">
    <text evidence="1">The sequence shown here is derived from an EMBL/GenBank/DDBJ whole genome shotgun (WGS) entry which is preliminary data.</text>
</comment>
<accession>A0A4Y2PKN3</accession>
<name>A0A4Y2PKN3_ARAVE</name>
<gene>
    <name evidence="1" type="ORF">AVEN_267643_1</name>
</gene>
<evidence type="ECO:0000313" key="1">
    <source>
        <dbReference type="EMBL" id="GBN51493.1"/>
    </source>
</evidence>
<protein>
    <submittedName>
        <fullName evidence="1">Uncharacterized protein</fullName>
    </submittedName>
</protein>
<evidence type="ECO:0000313" key="2">
    <source>
        <dbReference type="Proteomes" id="UP000499080"/>
    </source>
</evidence>
<reference evidence="1 2" key="1">
    <citation type="journal article" date="2019" name="Sci. Rep.">
        <title>Orb-weaving spider Araneus ventricosus genome elucidates the spidroin gene catalogue.</title>
        <authorList>
            <person name="Kono N."/>
            <person name="Nakamura H."/>
            <person name="Ohtoshi R."/>
            <person name="Moran D.A.P."/>
            <person name="Shinohara A."/>
            <person name="Yoshida Y."/>
            <person name="Fujiwara M."/>
            <person name="Mori M."/>
            <person name="Tomita M."/>
            <person name="Arakawa K."/>
        </authorList>
    </citation>
    <scope>NUCLEOTIDE SEQUENCE [LARGE SCALE GENOMIC DNA]</scope>
</reference>
<sequence>MFQFQIRVPALSVVKGCIVDGVVYWKAKEICMLMGYDEDTNVVRMNVQTPLTMGQLVPKGRYCAIPKRSKMLTTQQVLDLCNRLHKPRENFVHIFSKILTEPLKSDIDICRLLSRRQSTFENPVLFHLGSKRGLTLKNIVERLSPQVPIISSSGITDESDQTSSLTTNSNRISRLEIDWNGGSMFSNIWVFTTDERRYQFSRVEEGS</sequence>
<dbReference type="AlphaFoldDB" id="A0A4Y2PKN3"/>